<comment type="caution">
    <text evidence="2">The sequence shown here is derived from an EMBL/GenBank/DDBJ whole genome shotgun (WGS) entry which is preliminary data.</text>
</comment>
<evidence type="ECO:0000313" key="2">
    <source>
        <dbReference type="EMBL" id="KAA3758881.1"/>
    </source>
</evidence>
<evidence type="ECO:0000256" key="1">
    <source>
        <dbReference type="SAM" id="SignalP"/>
    </source>
</evidence>
<reference evidence="2 3" key="1">
    <citation type="journal article" date="2019" name="Nat. Med.">
        <title>A library of human gut bacterial isolates paired with longitudinal multiomics data enables mechanistic microbiome research.</title>
        <authorList>
            <person name="Poyet M."/>
            <person name="Groussin M."/>
            <person name="Gibbons S.M."/>
            <person name="Avila-Pacheco J."/>
            <person name="Jiang X."/>
            <person name="Kearney S.M."/>
            <person name="Perrotta A.R."/>
            <person name="Berdy B."/>
            <person name="Zhao S."/>
            <person name="Lieberman T.D."/>
            <person name="Swanson P.K."/>
            <person name="Smith M."/>
            <person name="Roesemann S."/>
            <person name="Alexander J.E."/>
            <person name="Rich S.A."/>
            <person name="Livny J."/>
            <person name="Vlamakis H."/>
            <person name="Clish C."/>
            <person name="Bullock K."/>
            <person name="Deik A."/>
            <person name="Scott J."/>
            <person name="Pierce K.A."/>
            <person name="Xavier R.J."/>
            <person name="Alm E.J."/>
        </authorList>
    </citation>
    <scope>NUCLEOTIDE SEQUENCE [LARGE SCALE GENOMIC DNA]</scope>
    <source>
        <strain evidence="2 3">BIOML-A10</strain>
    </source>
</reference>
<sequence length="362" mass="42564">MKRLIYILSFAIFLQMNAQTFNSGQKWTDFHTNKNALSHPVPTNIQKNFDIAINEISQMLKGEKPLSFKKAVFLVENAYYEGQMSWEDYNNEILRIKPILDKMIDNRNLRQYKTAGNWAVFTYMSDSIPENDFKPYQYDFENFMSNSNIESSLVSRLLKRKRGNCRSLPFLYKILANEVHVEAFIAVVPMHCYVKHKDEKGNWWNLEMTTGTFSRSSFIMETFNVSEVAIESGLFMKPLSEIESVAFCICDLLNYYEHKTGRYSDDFIKRCYDIGLRYYPNSQLQISKGNDLKFRLDSKIIDMGLNGYRDIAKFPELMKEFEVMDSTFKYLTKIGYSTLKSEDYERMVNDIKVKQTKLNTKK</sequence>
<feature type="signal peptide" evidence="1">
    <location>
        <begin position="1"/>
        <end position="18"/>
    </location>
</feature>
<evidence type="ECO:0000313" key="3">
    <source>
        <dbReference type="Proteomes" id="UP000422221"/>
    </source>
</evidence>
<protein>
    <recommendedName>
        <fullName evidence="4">Protein SirB1 N-terminal domain-containing protein</fullName>
    </recommendedName>
</protein>
<organism evidence="2 3">
    <name type="scientific">Bacteroides salyersiae</name>
    <dbReference type="NCBI Taxonomy" id="291644"/>
    <lineage>
        <taxon>Bacteria</taxon>
        <taxon>Pseudomonadati</taxon>
        <taxon>Bacteroidota</taxon>
        <taxon>Bacteroidia</taxon>
        <taxon>Bacteroidales</taxon>
        <taxon>Bacteroidaceae</taxon>
        <taxon>Bacteroides</taxon>
    </lineage>
</organism>
<gene>
    <name evidence="2" type="ORF">F3F73_20280</name>
</gene>
<dbReference type="AlphaFoldDB" id="A0A7J4XE27"/>
<keyword evidence="1" id="KW-0732">Signal</keyword>
<dbReference type="Proteomes" id="UP000422221">
    <property type="component" value="Unassembled WGS sequence"/>
</dbReference>
<feature type="chain" id="PRO_5029446786" description="Protein SirB1 N-terminal domain-containing protein" evidence="1">
    <location>
        <begin position="19"/>
        <end position="362"/>
    </location>
</feature>
<dbReference type="RefSeq" id="WP_130059790.1">
    <property type="nucleotide sequence ID" value="NZ_CP081902.1"/>
</dbReference>
<accession>A0A7J4XE27</accession>
<evidence type="ECO:0008006" key="4">
    <source>
        <dbReference type="Google" id="ProtNLM"/>
    </source>
</evidence>
<dbReference type="EMBL" id="VWMK01000025">
    <property type="protein sequence ID" value="KAA3758881.1"/>
    <property type="molecule type" value="Genomic_DNA"/>
</dbReference>
<name>A0A7J4XE27_9BACE</name>
<proteinExistence type="predicted"/>